<dbReference type="GO" id="GO:0005634">
    <property type="term" value="C:nucleus"/>
    <property type="evidence" value="ECO:0007669"/>
    <property type="project" value="UniProtKB-SubCell"/>
</dbReference>
<dbReference type="CDD" id="cd22926">
    <property type="entry name" value="HFD_SPT3"/>
    <property type="match status" value="1"/>
</dbReference>
<dbReference type="EMBL" id="HBUF01215398">
    <property type="protein sequence ID" value="CAG6666962.1"/>
    <property type="molecule type" value="Transcribed_RNA"/>
</dbReference>
<accession>A0A8D8WNQ6</accession>
<dbReference type="PANTHER" id="PTHR11380">
    <property type="entry name" value="TRANSCRIPTION INITIATION FACTOR TFIID/SUPT3-RELATED"/>
    <property type="match status" value="1"/>
</dbReference>
<keyword evidence="2" id="KW-0805">Transcription regulation</keyword>
<dbReference type="InterPro" id="IPR009072">
    <property type="entry name" value="Histone-fold"/>
</dbReference>
<keyword evidence="4" id="KW-0539">Nucleus</keyword>
<dbReference type="PANTHER" id="PTHR11380:SF16">
    <property type="entry name" value="TRANSCRIPTION INITIATION PROTEIN SPT3 HOMOLOG"/>
    <property type="match status" value="1"/>
</dbReference>
<name>A0A8D8WNQ6_9HEMI</name>
<protein>
    <submittedName>
        <fullName evidence="6">Transcription initiation protein SPT3 homolog</fullName>
    </submittedName>
</protein>
<dbReference type="InterPro" id="IPR003195">
    <property type="entry name" value="TFIID_TAF13"/>
</dbReference>
<reference evidence="6" key="1">
    <citation type="submission" date="2021-05" db="EMBL/GenBank/DDBJ databases">
        <authorList>
            <person name="Alioto T."/>
            <person name="Alioto T."/>
            <person name="Gomez Garrido J."/>
        </authorList>
    </citation>
    <scope>NUCLEOTIDE SEQUENCE</scope>
</reference>
<evidence type="ECO:0000256" key="4">
    <source>
        <dbReference type="ARBA" id="ARBA00023242"/>
    </source>
</evidence>
<comment type="similarity">
    <text evidence="5">Belongs to the SPT3 family.</text>
</comment>
<evidence type="ECO:0000256" key="3">
    <source>
        <dbReference type="ARBA" id="ARBA00023163"/>
    </source>
</evidence>
<evidence type="ECO:0000256" key="5">
    <source>
        <dbReference type="ARBA" id="ARBA00061274"/>
    </source>
</evidence>
<comment type="subcellular location">
    <subcellularLocation>
        <location evidence="1">Nucleus</location>
    </subcellularLocation>
</comment>
<dbReference type="GO" id="GO:0003713">
    <property type="term" value="F:transcription coactivator activity"/>
    <property type="evidence" value="ECO:0007669"/>
    <property type="project" value="TreeGrafter"/>
</dbReference>
<evidence type="ECO:0000256" key="2">
    <source>
        <dbReference type="ARBA" id="ARBA00023015"/>
    </source>
</evidence>
<sequence>MADPSLALTIQKMLFGLGDCKKPLEATSCIIEEYLRQQLDYIVFKAQACMGQDCEEITVKNILFLLKNNPVRLQRLYQYFDMKSKHQEITGSIIGGTATSDKDIEADLKSFFNGSKKTRNLTVKQQILEFIDEFKIKIDNEFFDEAKHERLVRQNELSIEQTKEDYLAFEQSRTVSFDVSYRQKTNKNKREFNDWLQIKLRNNPGVSLLTATAYEVLQYLSKEIVAQIVDCVLQLRADAKVQIISSSDFTSTNSYLGPRPEVFPIMPDEVNEVMRRCQYLHNKQFHNVSYCILF</sequence>
<evidence type="ECO:0000256" key="1">
    <source>
        <dbReference type="ARBA" id="ARBA00004123"/>
    </source>
</evidence>
<evidence type="ECO:0000313" key="6">
    <source>
        <dbReference type="EMBL" id="CAG6666962.1"/>
    </source>
</evidence>
<dbReference type="Pfam" id="PF02269">
    <property type="entry name" value="TFIID-18kDa"/>
    <property type="match status" value="1"/>
</dbReference>
<keyword evidence="3" id="KW-0804">Transcription</keyword>
<proteinExistence type="inferred from homology"/>
<organism evidence="6">
    <name type="scientific">Cacopsylla melanoneura</name>
    <dbReference type="NCBI Taxonomy" id="428564"/>
    <lineage>
        <taxon>Eukaryota</taxon>
        <taxon>Metazoa</taxon>
        <taxon>Ecdysozoa</taxon>
        <taxon>Arthropoda</taxon>
        <taxon>Hexapoda</taxon>
        <taxon>Insecta</taxon>
        <taxon>Pterygota</taxon>
        <taxon>Neoptera</taxon>
        <taxon>Paraneoptera</taxon>
        <taxon>Hemiptera</taxon>
        <taxon>Sternorrhyncha</taxon>
        <taxon>Psylloidea</taxon>
        <taxon>Psyllidae</taxon>
        <taxon>Psyllinae</taxon>
        <taxon>Cacopsylla</taxon>
    </lineage>
</organism>
<dbReference type="AlphaFoldDB" id="A0A8D8WNQ6"/>
<dbReference type="GO" id="GO:0006366">
    <property type="term" value="P:transcription by RNA polymerase II"/>
    <property type="evidence" value="ECO:0007669"/>
    <property type="project" value="InterPro"/>
</dbReference>
<dbReference type="GO" id="GO:0046982">
    <property type="term" value="F:protein heterodimerization activity"/>
    <property type="evidence" value="ECO:0007669"/>
    <property type="project" value="InterPro"/>
</dbReference>
<dbReference type="EMBL" id="HBUF01362793">
    <property type="protein sequence ID" value="CAG6721814.1"/>
    <property type="molecule type" value="Transcribed_RNA"/>
</dbReference>
<dbReference type="Gene3D" id="1.10.20.10">
    <property type="entry name" value="Histone, subunit A"/>
    <property type="match status" value="1"/>
</dbReference>